<evidence type="ECO:0000313" key="1">
    <source>
        <dbReference type="EMBL" id="SJK96789.1"/>
    </source>
</evidence>
<protein>
    <submittedName>
        <fullName evidence="1">Uncharacterized protein</fullName>
    </submittedName>
</protein>
<organism evidence="1 2">
    <name type="scientific">Armillaria ostoyae</name>
    <name type="common">Armillaria root rot fungus</name>
    <dbReference type="NCBI Taxonomy" id="47428"/>
    <lineage>
        <taxon>Eukaryota</taxon>
        <taxon>Fungi</taxon>
        <taxon>Dikarya</taxon>
        <taxon>Basidiomycota</taxon>
        <taxon>Agaricomycotina</taxon>
        <taxon>Agaricomycetes</taxon>
        <taxon>Agaricomycetidae</taxon>
        <taxon>Agaricales</taxon>
        <taxon>Marasmiineae</taxon>
        <taxon>Physalacriaceae</taxon>
        <taxon>Armillaria</taxon>
    </lineage>
</organism>
<proteinExistence type="predicted"/>
<accession>A0A284QK10</accession>
<reference evidence="2" key="1">
    <citation type="journal article" date="2017" name="Nat. Ecol. Evol.">
        <title>Genome expansion and lineage-specific genetic innovations in the forest pathogenic fungi Armillaria.</title>
        <authorList>
            <person name="Sipos G."/>
            <person name="Prasanna A.N."/>
            <person name="Walter M.C."/>
            <person name="O'Connor E."/>
            <person name="Balint B."/>
            <person name="Krizsan K."/>
            <person name="Kiss B."/>
            <person name="Hess J."/>
            <person name="Varga T."/>
            <person name="Slot J."/>
            <person name="Riley R."/>
            <person name="Boka B."/>
            <person name="Rigling D."/>
            <person name="Barry K."/>
            <person name="Lee J."/>
            <person name="Mihaltcheva S."/>
            <person name="LaButti K."/>
            <person name="Lipzen A."/>
            <person name="Waldron R."/>
            <person name="Moloney N.M."/>
            <person name="Sperisen C."/>
            <person name="Kredics L."/>
            <person name="Vagvoelgyi C."/>
            <person name="Patrignani A."/>
            <person name="Fitzpatrick D."/>
            <person name="Nagy I."/>
            <person name="Doyle S."/>
            <person name="Anderson J.B."/>
            <person name="Grigoriev I.V."/>
            <person name="Gueldener U."/>
            <person name="Muensterkoetter M."/>
            <person name="Nagy L.G."/>
        </authorList>
    </citation>
    <scope>NUCLEOTIDE SEQUENCE [LARGE SCALE GENOMIC DNA]</scope>
    <source>
        <strain evidence="2">C18/9</strain>
    </source>
</reference>
<gene>
    <name evidence="1" type="ORF">ARMOST_00035</name>
</gene>
<dbReference type="AlphaFoldDB" id="A0A284QK10"/>
<name>A0A284QK10_ARMOS</name>
<sequence>MVANAVSHYPLFDARSVLLSTLELRISLTYTKESTLRATQRLFRRNWVMEVNAYHVPASEPDELSPFAPSESSSQETRTCIDSLYCARIVTFDGLLVVEVWASDLQMSC</sequence>
<evidence type="ECO:0000313" key="2">
    <source>
        <dbReference type="Proteomes" id="UP000219338"/>
    </source>
</evidence>
<dbReference type="EMBL" id="FUEG01000001">
    <property type="protein sequence ID" value="SJK96789.1"/>
    <property type="molecule type" value="Genomic_DNA"/>
</dbReference>
<dbReference type="Proteomes" id="UP000219338">
    <property type="component" value="Unassembled WGS sequence"/>
</dbReference>
<keyword evidence="2" id="KW-1185">Reference proteome</keyword>